<dbReference type="GO" id="GO:0003723">
    <property type="term" value="F:RNA binding"/>
    <property type="evidence" value="ECO:0007669"/>
    <property type="project" value="InterPro"/>
</dbReference>
<dbReference type="InterPro" id="IPR005561">
    <property type="entry name" value="ANTAR"/>
</dbReference>
<dbReference type="SMART" id="SM01012">
    <property type="entry name" value="ANTAR"/>
    <property type="match status" value="1"/>
</dbReference>
<dbReference type="EMBL" id="JYNL01000064">
    <property type="protein sequence ID" value="KMO70578.1"/>
    <property type="molecule type" value="Genomic_DNA"/>
</dbReference>
<dbReference type="SUPFAM" id="SSF55785">
    <property type="entry name" value="PYP-like sensor domain (PAS domain)"/>
    <property type="match status" value="1"/>
</dbReference>
<dbReference type="InterPro" id="IPR035965">
    <property type="entry name" value="PAS-like_dom_sf"/>
</dbReference>
<dbReference type="InterPro" id="IPR000014">
    <property type="entry name" value="PAS"/>
</dbReference>
<dbReference type="Pfam" id="PF08447">
    <property type="entry name" value="PAS_3"/>
    <property type="match status" value="1"/>
</dbReference>
<evidence type="ECO:0000256" key="1">
    <source>
        <dbReference type="SAM" id="MobiDB-lite"/>
    </source>
</evidence>
<dbReference type="STRING" id="37916.MCHLDSM_05470"/>
<dbReference type="PROSITE" id="PS50921">
    <property type="entry name" value="ANTAR"/>
    <property type="match status" value="1"/>
</dbReference>
<gene>
    <name evidence="3" type="ORF">MCHLDSM_05470</name>
</gene>
<keyword evidence="4" id="KW-1185">Reference proteome</keyword>
<sequence>MPTPDGATGAGGDAGSAAPRIGWVRYLFDEDRWEWSDEVAQIHGYQPGTVVPTTELVLSHKHPADRAQMAALMERIRETRAAFSSRHRIRDVHGRIHHVIVVGNQLRDDSGQVVGSDGFYVDLTAYEDDRRSEMSAQVAEFAEHRAAIEQAKGMLMVVYGIDAAAAFDLLRWRSQQANVKLRLLAEQILVDFRALQNDGALPTREVYDGVLMTAHQRLPSGTQDAGANGENRAGAAS</sequence>
<feature type="domain" description="ANTAR" evidence="2">
    <location>
        <begin position="128"/>
        <end position="189"/>
    </location>
</feature>
<dbReference type="Proteomes" id="UP000036513">
    <property type="component" value="Unassembled WGS sequence"/>
</dbReference>
<comment type="caution">
    <text evidence="3">The sequence shown here is derived from an EMBL/GenBank/DDBJ whole genome shotgun (WGS) entry which is preliminary data.</text>
</comment>
<dbReference type="Gene3D" id="1.10.10.10">
    <property type="entry name" value="Winged helix-like DNA-binding domain superfamily/Winged helix DNA-binding domain"/>
    <property type="match status" value="1"/>
</dbReference>
<dbReference type="SUPFAM" id="SSF52172">
    <property type="entry name" value="CheY-like"/>
    <property type="match status" value="1"/>
</dbReference>
<dbReference type="SMR" id="A0A0J6VM95"/>
<feature type="region of interest" description="Disordered" evidence="1">
    <location>
        <begin position="218"/>
        <end position="237"/>
    </location>
</feature>
<feature type="compositionally biased region" description="Low complexity" evidence="1">
    <location>
        <begin position="225"/>
        <end position="237"/>
    </location>
</feature>
<dbReference type="Gene3D" id="3.30.450.20">
    <property type="entry name" value="PAS domain"/>
    <property type="match status" value="1"/>
</dbReference>
<dbReference type="RefSeq" id="WP_048472549.1">
    <property type="nucleotide sequence ID" value="NZ_JYNL01000064.1"/>
</dbReference>
<dbReference type="PATRIC" id="fig|37916.4.peg.5481"/>
<proteinExistence type="predicted"/>
<dbReference type="InterPro" id="IPR011006">
    <property type="entry name" value="CheY-like_superfamily"/>
</dbReference>
<dbReference type="InterPro" id="IPR036388">
    <property type="entry name" value="WH-like_DNA-bd_sf"/>
</dbReference>
<protein>
    <submittedName>
        <fullName evidence="3">ANTAR domain protein</fullName>
    </submittedName>
</protein>
<dbReference type="NCBIfam" id="TIGR00229">
    <property type="entry name" value="sensory_box"/>
    <property type="match status" value="1"/>
</dbReference>
<dbReference type="InterPro" id="IPR013655">
    <property type="entry name" value="PAS_fold_3"/>
</dbReference>
<dbReference type="Pfam" id="PF03861">
    <property type="entry name" value="ANTAR"/>
    <property type="match status" value="1"/>
</dbReference>
<accession>A0A0J6VM95</accession>
<evidence type="ECO:0000259" key="2">
    <source>
        <dbReference type="PROSITE" id="PS50921"/>
    </source>
</evidence>
<name>A0A0J6VM95_9MYCO</name>
<reference evidence="3 4" key="1">
    <citation type="journal article" date="2015" name="Genome Biol. Evol.">
        <title>Characterization of Three Mycobacterium spp. with Potential Use in Bioremediation by Genome Sequencing and Comparative Genomics.</title>
        <authorList>
            <person name="Das S."/>
            <person name="Pettersson B.M."/>
            <person name="Behra P.R."/>
            <person name="Ramesh M."/>
            <person name="Dasgupta S."/>
            <person name="Bhattacharya A."/>
            <person name="Kirsebom L.A."/>
        </authorList>
    </citation>
    <scope>NUCLEOTIDE SEQUENCE [LARGE SCALE GENOMIC DNA]</scope>
    <source>
        <strain evidence="3 4">DSM 43826</strain>
    </source>
</reference>
<dbReference type="AlphaFoldDB" id="A0A0J6VM95"/>
<evidence type="ECO:0000313" key="4">
    <source>
        <dbReference type="Proteomes" id="UP000036513"/>
    </source>
</evidence>
<organism evidence="3 4">
    <name type="scientific">Mycolicibacterium chlorophenolicum</name>
    <dbReference type="NCBI Taxonomy" id="37916"/>
    <lineage>
        <taxon>Bacteria</taxon>
        <taxon>Bacillati</taxon>
        <taxon>Actinomycetota</taxon>
        <taxon>Actinomycetes</taxon>
        <taxon>Mycobacteriales</taxon>
        <taxon>Mycobacteriaceae</taxon>
        <taxon>Mycolicibacterium</taxon>
    </lineage>
</organism>
<evidence type="ECO:0000313" key="3">
    <source>
        <dbReference type="EMBL" id="KMO70578.1"/>
    </source>
</evidence>